<dbReference type="Pfam" id="PF02416">
    <property type="entry name" value="TatA_B_E"/>
    <property type="match status" value="1"/>
</dbReference>
<evidence type="ECO:0000256" key="5">
    <source>
        <dbReference type="ARBA" id="ARBA00022927"/>
    </source>
</evidence>
<accession>A0A5C4ULR4</accession>
<dbReference type="NCBIfam" id="NF001854">
    <property type="entry name" value="PRK00575.1"/>
    <property type="match status" value="1"/>
</dbReference>
<reference evidence="11 12" key="1">
    <citation type="submission" date="2019-06" db="EMBL/GenBank/DDBJ databases">
        <title>Draft genome of Streptomyces sedi sp. JCM16909.</title>
        <authorList>
            <person name="Klykleung N."/>
            <person name="Tanasupawat S."/>
            <person name="Kudo T."/>
            <person name="Yuki M."/>
            <person name="Ohkuma M."/>
        </authorList>
    </citation>
    <scope>NUCLEOTIDE SEQUENCE [LARGE SCALE GENOMIC DNA]</scope>
    <source>
        <strain evidence="11 12">JCM 16909</strain>
    </source>
</reference>
<dbReference type="OrthoDB" id="5245163at2"/>
<dbReference type="GO" id="GO:0008320">
    <property type="term" value="F:protein transmembrane transporter activity"/>
    <property type="evidence" value="ECO:0007669"/>
    <property type="project" value="UniProtKB-UniRule"/>
</dbReference>
<keyword evidence="4 9" id="KW-0812">Transmembrane</keyword>
<evidence type="ECO:0000256" key="6">
    <source>
        <dbReference type="ARBA" id="ARBA00022989"/>
    </source>
</evidence>
<dbReference type="PANTHER" id="PTHR42982">
    <property type="entry name" value="SEC-INDEPENDENT PROTEIN TRANSLOCASE PROTEIN TATA"/>
    <property type="match status" value="1"/>
</dbReference>
<dbReference type="Proteomes" id="UP000311713">
    <property type="component" value="Unassembled WGS sequence"/>
</dbReference>
<keyword evidence="2 9" id="KW-0813">Transport</keyword>
<dbReference type="InterPro" id="IPR006312">
    <property type="entry name" value="TatA/E"/>
</dbReference>
<comment type="subcellular location">
    <subcellularLocation>
        <location evidence="1 9">Cell membrane</location>
        <topology evidence="1 9">Single-pass membrane protein</topology>
    </subcellularLocation>
</comment>
<dbReference type="HAMAP" id="MF_00236">
    <property type="entry name" value="TatA_E"/>
    <property type="match status" value="1"/>
</dbReference>
<comment type="function">
    <text evidence="9">Part of the twin-arginine translocation (Tat) system that transports large folded proteins containing a characteristic twin-arginine motif in their signal peptide across membranes. TatA could form the protein-conducting channel of the Tat system.</text>
</comment>
<evidence type="ECO:0000256" key="8">
    <source>
        <dbReference type="ARBA" id="ARBA00023136"/>
    </source>
</evidence>
<feature type="region of interest" description="Disordered" evidence="10">
    <location>
        <begin position="42"/>
        <end position="96"/>
    </location>
</feature>
<dbReference type="RefSeq" id="WP_139650018.1">
    <property type="nucleotide sequence ID" value="NZ_BAAAZS010000070.1"/>
</dbReference>
<keyword evidence="12" id="KW-1185">Reference proteome</keyword>
<keyword evidence="6 9" id="KW-1133">Transmembrane helix</keyword>
<protein>
    <recommendedName>
        <fullName evidence="9">Sec-independent protein translocase protein TatA</fullName>
    </recommendedName>
</protein>
<evidence type="ECO:0000256" key="2">
    <source>
        <dbReference type="ARBA" id="ARBA00022448"/>
    </source>
</evidence>
<evidence type="ECO:0000313" key="11">
    <source>
        <dbReference type="EMBL" id="TNM24611.1"/>
    </source>
</evidence>
<dbReference type="Gene3D" id="1.20.5.3310">
    <property type="match status" value="1"/>
</dbReference>
<dbReference type="GO" id="GO:0033281">
    <property type="term" value="C:TAT protein transport complex"/>
    <property type="evidence" value="ECO:0007669"/>
    <property type="project" value="UniProtKB-UniRule"/>
</dbReference>
<gene>
    <name evidence="9 11" type="primary">tatA</name>
    <name evidence="11" type="ORF">FH715_27190</name>
</gene>
<sequence>MGQIGLKELLLLAVIVLVLFGAKRLPDLARSLGKSARILKSETSAMKSEGKEPQAGDSGTAQPEETPAPRTIQAAPGDVTSARPVDEPKPTSQQQS</sequence>
<dbReference type="InterPro" id="IPR003369">
    <property type="entry name" value="TatA/B/E"/>
</dbReference>
<dbReference type="PRINTS" id="PR01506">
    <property type="entry name" value="TATBPROTEIN"/>
</dbReference>
<dbReference type="PANTHER" id="PTHR42982:SF8">
    <property type="entry name" value="SEC-INDEPENDENT PROTEIN TRANSLOCASE PROTEIN TATA"/>
    <property type="match status" value="1"/>
</dbReference>
<evidence type="ECO:0000256" key="4">
    <source>
        <dbReference type="ARBA" id="ARBA00022692"/>
    </source>
</evidence>
<comment type="subunit">
    <text evidence="9">The Tat system comprises two distinct complexes: a TatABC complex, containing multiple copies of TatA, TatB and TatC subunits, and a separate TatA complex, containing only TatA subunits. Substrates initially bind to the TatABC complex, which probably triggers association of the separate TatA complex to form the active translocon.</text>
</comment>
<comment type="caution">
    <text evidence="11">The sequence shown here is derived from an EMBL/GenBank/DDBJ whole genome shotgun (WGS) entry which is preliminary data.</text>
</comment>
<name>A0A5C4ULR4_9ACTN</name>
<evidence type="ECO:0000256" key="1">
    <source>
        <dbReference type="ARBA" id="ARBA00004162"/>
    </source>
</evidence>
<keyword evidence="8 9" id="KW-0472">Membrane</keyword>
<dbReference type="GO" id="GO:0043953">
    <property type="term" value="P:protein transport by the Tat complex"/>
    <property type="evidence" value="ECO:0007669"/>
    <property type="project" value="UniProtKB-UniRule"/>
</dbReference>
<keyword evidence="3 9" id="KW-1003">Cell membrane</keyword>
<evidence type="ECO:0000256" key="9">
    <source>
        <dbReference type="HAMAP-Rule" id="MF_00236"/>
    </source>
</evidence>
<evidence type="ECO:0000313" key="12">
    <source>
        <dbReference type="Proteomes" id="UP000311713"/>
    </source>
</evidence>
<evidence type="ECO:0000256" key="3">
    <source>
        <dbReference type="ARBA" id="ARBA00022475"/>
    </source>
</evidence>
<dbReference type="AlphaFoldDB" id="A0A5C4ULR4"/>
<dbReference type="EMBL" id="VDGT01000032">
    <property type="protein sequence ID" value="TNM24611.1"/>
    <property type="molecule type" value="Genomic_DNA"/>
</dbReference>
<comment type="similarity">
    <text evidence="9">Belongs to the TatA/E family.</text>
</comment>
<proteinExistence type="inferred from homology"/>
<keyword evidence="7 9" id="KW-0811">Translocation</keyword>
<organism evidence="11 12">
    <name type="scientific">Streptomyces sedi</name>
    <dbReference type="NCBI Taxonomy" id="555059"/>
    <lineage>
        <taxon>Bacteria</taxon>
        <taxon>Bacillati</taxon>
        <taxon>Actinomycetota</taxon>
        <taxon>Actinomycetes</taxon>
        <taxon>Kitasatosporales</taxon>
        <taxon>Streptomycetaceae</taxon>
        <taxon>Streptomyces</taxon>
    </lineage>
</organism>
<keyword evidence="5 9" id="KW-0653">Protein transport</keyword>
<evidence type="ECO:0000256" key="7">
    <source>
        <dbReference type="ARBA" id="ARBA00023010"/>
    </source>
</evidence>
<evidence type="ECO:0000256" key="10">
    <source>
        <dbReference type="SAM" id="MobiDB-lite"/>
    </source>
</evidence>